<dbReference type="SUPFAM" id="SSF100939">
    <property type="entry name" value="SPOC domain-like"/>
    <property type="match status" value="1"/>
</dbReference>
<evidence type="ECO:0000256" key="8">
    <source>
        <dbReference type="ARBA" id="ARBA00022763"/>
    </source>
</evidence>
<protein>
    <recommendedName>
        <fullName evidence="5">ATP-dependent DNA helicase II subunit 1</fullName>
        <ecNumber evidence="4">3.6.4.12</ecNumber>
    </recommendedName>
    <alternativeName>
        <fullName evidence="17">ATP-dependent DNA helicase II subunit Ku70</fullName>
    </alternativeName>
</protein>
<dbReference type="Pfam" id="PF02735">
    <property type="entry name" value="Ku"/>
    <property type="match status" value="1"/>
</dbReference>
<comment type="subcellular location">
    <subcellularLocation>
        <location evidence="2">Chromosome</location>
        <location evidence="2">Telomere</location>
    </subcellularLocation>
    <subcellularLocation>
        <location evidence="1">Nucleus</location>
    </subcellularLocation>
</comment>
<keyword evidence="6" id="KW-0158">Chromosome</keyword>
<accession>A0A0D0VQH4</accession>
<dbReference type="InterPro" id="IPR005160">
    <property type="entry name" value="Ku_C"/>
</dbReference>
<keyword evidence="9" id="KW-0378">Hydrolase</keyword>
<dbReference type="PANTHER" id="PTHR12604">
    <property type="entry name" value="KU AUTOANTIGEN DNA HELICASE"/>
    <property type="match status" value="1"/>
</dbReference>
<dbReference type="InterPro" id="IPR016194">
    <property type="entry name" value="SPOC-like_C_dom_sf"/>
</dbReference>
<keyword evidence="13" id="KW-0238">DNA-binding</keyword>
<evidence type="ECO:0000256" key="16">
    <source>
        <dbReference type="ARBA" id="ARBA00023242"/>
    </source>
</evidence>
<dbReference type="GO" id="GO:0003678">
    <property type="term" value="F:DNA helicase activity"/>
    <property type="evidence" value="ECO:0007669"/>
    <property type="project" value="UniProtKB-EC"/>
</dbReference>
<dbReference type="GO" id="GO:0000781">
    <property type="term" value="C:chromosome, telomeric region"/>
    <property type="evidence" value="ECO:0007669"/>
    <property type="project" value="UniProtKB-SubCell"/>
</dbReference>
<evidence type="ECO:0000256" key="2">
    <source>
        <dbReference type="ARBA" id="ARBA00004574"/>
    </source>
</evidence>
<keyword evidence="14" id="KW-0233">DNA recombination</keyword>
<evidence type="ECO:0000256" key="13">
    <source>
        <dbReference type="ARBA" id="ARBA00023125"/>
    </source>
</evidence>
<dbReference type="PANTHER" id="PTHR12604:SF2">
    <property type="entry name" value="X-RAY REPAIR CROSS-COMPLEMENTING PROTEIN 6"/>
    <property type="match status" value="1"/>
</dbReference>
<sequence length="752" mass="85541">MSSYYNKGDAPSWEALDQDGLDDVIDTSEYAYASRDHILFCIDAAESMHKPYPDTTDDSGQLIRGRSALHQALDVAHQIQRAKVLSGPDDSVGLLLYNVDPSAVAEDPGNYQPGNFVFQTLRTINAEEMKRLAKLMQTAKEQYEAQGDDEAVETTEPEILRETFPPIEESHEMNIANVIQTCNFLFRDGGTQLKGNKRVFWITDNDMPPGSNNRQPARTSYGDLTTYGVAAETFFIDRPDHRFNPNIFWNDILDREAIDYNEDQPDPDGLSSLADLMKDLVIKTSPKRSHFHVPLKLGKDGEIVIGVSGYSMVSEQSKGASRYVKMRGQAVEGVQAKTEYTSAETGAVLKDSEIGHAYEFGNEAEVRNILEPNPWEAQAKERDKNKSQKAVDHVLEDDKERRQREDEGEHLEEEGEDDKKVIEEWLEKRKAALPKIVARTRLQFSNEEVFQFRSMGIEPQIKILGFQAASHLRFQDNLKHPFFIYPNEEEYTGSTRTFAALLSSCLKYNRHALALCRLRSNHVPEFCVLIPQEEKTSSNGQEYPPGFHLIILPYKDSIRPPPKKVTEFLQSPPIATDEQIDAMKAIIKRTRFKAAAYRPEIYPNPSLAYHYDQLQALAFEEDWDPEDPDKQALDKTMPLYDGMHSRAGEFMEEFNKEIENDERAVEKLAGPTKRAKAEETTLNEWDLRNIPDMWKKGTLSQCKVQELKDWAKYYHVSLQGKTKKADIIDLVSEHLSTNKDDLAGASSKKAKK</sequence>
<evidence type="ECO:0000256" key="17">
    <source>
        <dbReference type="ARBA" id="ARBA00031811"/>
    </source>
</evidence>
<dbReference type="Pfam" id="PF03731">
    <property type="entry name" value="Ku_N"/>
    <property type="match status" value="1"/>
</dbReference>
<dbReference type="EMBL" id="KN847980">
    <property type="protein sequence ID" value="KIR47500.1"/>
    <property type="molecule type" value="Genomic_DNA"/>
</dbReference>
<evidence type="ECO:0000256" key="14">
    <source>
        <dbReference type="ARBA" id="ARBA00023172"/>
    </source>
</evidence>
<dbReference type="Pfam" id="PF03730">
    <property type="entry name" value="Ku_C"/>
    <property type="match status" value="1"/>
</dbReference>
<reference evidence="20" key="1">
    <citation type="submission" date="2015-01" db="EMBL/GenBank/DDBJ databases">
        <title>The Genome Sequence of Cryptococcus gattii CA1280.</title>
        <authorList>
            <consortium name="The Broad Institute Genomics Platform"/>
            <person name="Cuomo C."/>
            <person name="Litvintseva A."/>
            <person name="Chen Y."/>
            <person name="Heitman J."/>
            <person name="Sun S."/>
            <person name="Springer D."/>
            <person name="Dromer F."/>
            <person name="Young S."/>
            <person name="Zeng Q."/>
            <person name="Gargeya S."/>
            <person name="Abouelleil A."/>
            <person name="Alvarado L."/>
            <person name="Chapman S.B."/>
            <person name="Gainer-Dewar J."/>
            <person name="Goldberg J."/>
            <person name="Griggs A."/>
            <person name="Gujja S."/>
            <person name="Hansen M."/>
            <person name="Howarth C."/>
            <person name="Imamovic A."/>
            <person name="Larimer J."/>
            <person name="Murphy C."/>
            <person name="Naylor J."/>
            <person name="Pearson M."/>
            <person name="Priest M."/>
            <person name="Roberts A."/>
            <person name="Saif S."/>
            <person name="Shea T."/>
            <person name="Sykes S."/>
            <person name="Wortman J."/>
            <person name="Nusbaum C."/>
            <person name="Birren B."/>
        </authorList>
    </citation>
    <scope>NUCLEOTIDE SEQUENCE [LARGE SCALE GENOMIC DNA]</scope>
    <source>
        <strain evidence="20">CA1280</strain>
    </source>
</reference>
<dbReference type="GO" id="GO:0042162">
    <property type="term" value="F:telomeric DNA binding"/>
    <property type="evidence" value="ECO:0007669"/>
    <property type="project" value="InterPro"/>
</dbReference>
<dbReference type="SUPFAM" id="SSF53300">
    <property type="entry name" value="vWA-like"/>
    <property type="match status" value="1"/>
</dbReference>
<dbReference type="EC" id="3.6.4.12" evidence="4"/>
<dbReference type="GO" id="GO:0003684">
    <property type="term" value="F:damaged DNA binding"/>
    <property type="evidence" value="ECO:0007669"/>
    <property type="project" value="InterPro"/>
</dbReference>
<keyword evidence="11" id="KW-0067">ATP-binding</keyword>
<evidence type="ECO:0000256" key="10">
    <source>
        <dbReference type="ARBA" id="ARBA00022806"/>
    </source>
</evidence>
<dbReference type="OrthoDB" id="761538at2759"/>
<dbReference type="Gene3D" id="1.10.1600.10">
    <property type="match status" value="1"/>
</dbReference>
<dbReference type="GO" id="GO:0043564">
    <property type="term" value="C:Ku70:Ku80 complex"/>
    <property type="evidence" value="ECO:0007669"/>
    <property type="project" value="InterPro"/>
</dbReference>
<keyword evidence="12" id="KW-0779">Telomere</keyword>
<evidence type="ECO:0000256" key="1">
    <source>
        <dbReference type="ARBA" id="ARBA00004123"/>
    </source>
</evidence>
<feature type="region of interest" description="Disordered" evidence="18">
    <location>
        <begin position="378"/>
        <end position="417"/>
    </location>
</feature>
<comment type="similarity">
    <text evidence="3">Belongs to the ku70 family.</text>
</comment>
<dbReference type="SUPFAM" id="SSF68906">
    <property type="entry name" value="SAP domain"/>
    <property type="match status" value="1"/>
</dbReference>
<dbReference type="SMART" id="SM00559">
    <property type="entry name" value="Ku78"/>
    <property type="match status" value="1"/>
</dbReference>
<keyword evidence="16" id="KW-0539">Nucleus</keyword>
<evidence type="ECO:0000256" key="5">
    <source>
        <dbReference type="ARBA" id="ARBA00021796"/>
    </source>
</evidence>
<dbReference type="AlphaFoldDB" id="A0A0D0VQH4"/>
<dbReference type="GO" id="GO:0003690">
    <property type="term" value="F:double-stranded DNA binding"/>
    <property type="evidence" value="ECO:0007669"/>
    <property type="project" value="TreeGrafter"/>
</dbReference>
<evidence type="ECO:0000256" key="12">
    <source>
        <dbReference type="ARBA" id="ARBA00022895"/>
    </source>
</evidence>
<evidence type="ECO:0000256" key="6">
    <source>
        <dbReference type="ARBA" id="ARBA00022454"/>
    </source>
</evidence>
<keyword evidence="15" id="KW-0234">DNA repair</keyword>
<evidence type="ECO:0000256" key="7">
    <source>
        <dbReference type="ARBA" id="ARBA00022741"/>
    </source>
</evidence>
<dbReference type="HOGENOM" id="CLU_014815_3_0_1"/>
<dbReference type="InterPro" id="IPR036465">
    <property type="entry name" value="vWFA_dom_sf"/>
</dbReference>
<keyword evidence="7" id="KW-0547">Nucleotide-binding</keyword>
<dbReference type="CDD" id="cd00788">
    <property type="entry name" value="KU70"/>
    <property type="match status" value="1"/>
</dbReference>
<evidence type="ECO:0000256" key="9">
    <source>
        <dbReference type="ARBA" id="ARBA00022801"/>
    </source>
</evidence>
<evidence type="ECO:0000256" key="3">
    <source>
        <dbReference type="ARBA" id="ARBA00005240"/>
    </source>
</evidence>
<dbReference type="PIRSF" id="PIRSF003033">
    <property type="entry name" value="Ku70"/>
    <property type="match status" value="1"/>
</dbReference>
<dbReference type="InterPro" id="IPR006164">
    <property type="entry name" value="DNA_bd_Ku70/Ku80"/>
</dbReference>
<dbReference type="InterPro" id="IPR005161">
    <property type="entry name" value="Ku_N"/>
</dbReference>
<evidence type="ECO:0000256" key="18">
    <source>
        <dbReference type="SAM" id="MobiDB-lite"/>
    </source>
</evidence>
<name>A0A0D0VQH4_CRYGA</name>
<feature type="domain" description="Ku" evidence="19">
    <location>
        <begin position="423"/>
        <end position="569"/>
    </location>
</feature>
<dbReference type="GO" id="GO:0006303">
    <property type="term" value="P:double-strand break repair via nonhomologous end joining"/>
    <property type="evidence" value="ECO:0007669"/>
    <property type="project" value="InterPro"/>
</dbReference>
<dbReference type="Gene3D" id="2.40.290.10">
    <property type="match status" value="2"/>
</dbReference>
<dbReference type="InterPro" id="IPR036361">
    <property type="entry name" value="SAP_dom_sf"/>
</dbReference>
<evidence type="ECO:0000256" key="15">
    <source>
        <dbReference type="ARBA" id="ARBA00023204"/>
    </source>
</evidence>
<dbReference type="GO" id="GO:0005524">
    <property type="term" value="F:ATP binding"/>
    <property type="evidence" value="ECO:0007669"/>
    <property type="project" value="UniProtKB-KW"/>
</dbReference>
<dbReference type="Gene3D" id="3.40.50.410">
    <property type="entry name" value="von Willebrand factor, type A domain"/>
    <property type="match status" value="1"/>
</dbReference>
<dbReference type="GO" id="GO:0016787">
    <property type="term" value="F:hydrolase activity"/>
    <property type="evidence" value="ECO:0007669"/>
    <property type="project" value="UniProtKB-KW"/>
</dbReference>
<keyword evidence="10" id="KW-0347">Helicase</keyword>
<gene>
    <name evidence="20" type="ORF">I312_03263</name>
</gene>
<evidence type="ECO:0000259" key="19">
    <source>
        <dbReference type="SMART" id="SM00559"/>
    </source>
</evidence>
<dbReference type="InterPro" id="IPR047087">
    <property type="entry name" value="KU70_core_dom"/>
</dbReference>
<evidence type="ECO:0000256" key="11">
    <source>
        <dbReference type="ARBA" id="ARBA00022840"/>
    </source>
</evidence>
<organism evidence="20">
    <name type="scientific">Cryptococcus bacillisporus CA1280</name>
    <dbReference type="NCBI Taxonomy" id="1296109"/>
    <lineage>
        <taxon>Eukaryota</taxon>
        <taxon>Fungi</taxon>
        <taxon>Dikarya</taxon>
        <taxon>Basidiomycota</taxon>
        <taxon>Agaricomycotina</taxon>
        <taxon>Tremellomycetes</taxon>
        <taxon>Tremellales</taxon>
        <taxon>Cryptococcaceae</taxon>
        <taxon>Cryptococcus</taxon>
        <taxon>Cryptococcus gattii species complex</taxon>
    </lineage>
</organism>
<evidence type="ECO:0000313" key="20">
    <source>
        <dbReference type="EMBL" id="KIR47500.1"/>
    </source>
</evidence>
<dbReference type="InterPro" id="IPR006165">
    <property type="entry name" value="Ku70"/>
</dbReference>
<dbReference type="Gene3D" id="1.10.720.30">
    <property type="entry name" value="SAP domain"/>
    <property type="match status" value="1"/>
</dbReference>
<evidence type="ECO:0000256" key="4">
    <source>
        <dbReference type="ARBA" id="ARBA00012551"/>
    </source>
</evidence>
<dbReference type="GO" id="GO:0000723">
    <property type="term" value="P:telomere maintenance"/>
    <property type="evidence" value="ECO:0007669"/>
    <property type="project" value="InterPro"/>
</dbReference>
<feature type="compositionally biased region" description="Basic and acidic residues" evidence="18">
    <location>
        <begin position="378"/>
        <end position="407"/>
    </location>
</feature>
<keyword evidence="8" id="KW-0227">DNA damage</keyword>
<dbReference type="GO" id="GO:0006310">
    <property type="term" value="P:DNA recombination"/>
    <property type="evidence" value="ECO:0007669"/>
    <property type="project" value="UniProtKB-KW"/>
</dbReference>
<proteinExistence type="inferred from homology"/>